<dbReference type="SUPFAM" id="SSF54909">
    <property type="entry name" value="Dimeric alpha+beta barrel"/>
    <property type="match status" value="1"/>
</dbReference>
<evidence type="ECO:0000313" key="2">
    <source>
        <dbReference type="Proteomes" id="UP000443843"/>
    </source>
</evidence>
<protein>
    <recommendedName>
        <fullName evidence="3">YCII-related domain-containing protein</fullName>
    </recommendedName>
</protein>
<accession>A0A844W0R5</accession>
<evidence type="ECO:0000313" key="1">
    <source>
        <dbReference type="EMBL" id="MWB76695.1"/>
    </source>
</evidence>
<keyword evidence="2" id="KW-1185">Reference proteome</keyword>
<dbReference type="Gene3D" id="3.30.70.1060">
    <property type="entry name" value="Dimeric alpha+beta barrel"/>
    <property type="match status" value="1"/>
</dbReference>
<dbReference type="AlphaFoldDB" id="A0A844W0R5"/>
<dbReference type="Proteomes" id="UP000443843">
    <property type="component" value="Unassembled WGS sequence"/>
</dbReference>
<sequence>MPQFMLIYHGGKRPETEADIKRSMDAWGSWMGTHGPKLADPGNPVGQSWTVSASGTVDNGGANPVSGYTIVNANSIAEACEMASSNPIVADGGSVEVAEIVPIEM</sequence>
<gene>
    <name evidence="1" type="ORF">GLS40_01510</name>
</gene>
<name>A0A844W0R5_9RHOB</name>
<organism evidence="1 2">
    <name type="scientific">Pseudooceanicola pacificus</name>
    <dbReference type="NCBI Taxonomy" id="2676438"/>
    <lineage>
        <taxon>Bacteria</taxon>
        <taxon>Pseudomonadati</taxon>
        <taxon>Pseudomonadota</taxon>
        <taxon>Alphaproteobacteria</taxon>
        <taxon>Rhodobacterales</taxon>
        <taxon>Paracoccaceae</taxon>
        <taxon>Pseudooceanicola</taxon>
    </lineage>
</organism>
<evidence type="ECO:0008006" key="3">
    <source>
        <dbReference type="Google" id="ProtNLM"/>
    </source>
</evidence>
<dbReference type="RefSeq" id="WP_160380829.1">
    <property type="nucleotide sequence ID" value="NZ_WNXQ01000001.1"/>
</dbReference>
<proteinExistence type="predicted"/>
<dbReference type="InterPro" id="IPR011008">
    <property type="entry name" value="Dimeric_a/b-barrel"/>
</dbReference>
<dbReference type="EMBL" id="WNXQ01000001">
    <property type="protein sequence ID" value="MWB76695.1"/>
    <property type="molecule type" value="Genomic_DNA"/>
</dbReference>
<reference evidence="1 2" key="1">
    <citation type="submission" date="2019-11" db="EMBL/GenBank/DDBJ databases">
        <title>Pseudooceanicola pacifica sp. nov., isolated from deep-sea sediment of the Pacific Ocean.</title>
        <authorList>
            <person name="Lyu L."/>
        </authorList>
    </citation>
    <scope>NUCLEOTIDE SEQUENCE [LARGE SCALE GENOMIC DNA]</scope>
    <source>
        <strain evidence="1 2">216_PA32_1</strain>
    </source>
</reference>
<comment type="caution">
    <text evidence="1">The sequence shown here is derived from an EMBL/GenBank/DDBJ whole genome shotgun (WGS) entry which is preliminary data.</text>
</comment>